<sequence>MKYASESDRLLDKVTDAYDQWLVQDQMLFTWLLSTLAESVLPRTVGCRHAFQVWDQIHKYFDAHLKAKVRQLRSELKTVKKGTKSISEFVLRVRAIADTLISIGDSISEQDQIDSILEGLPEEYNPFVMMIYGRSDSPSLFDIEGLLLVQESQLAKFRQELSLPAASANVAHSNGGRGNSGARGRGRSARGRGPNPVPQPPPPPPRDTQVPAPQACTANFAASTQELVIPQSWFPDSGASHHITADASNLAQGKVYHGSNKVHMGNGTGLNINSIGQASFSATLNPNQTLHLNELLHVPAITKNLLSVSKFATDNNVFFEFHATDCFVKSQGTKQVLLKGSLGADGLYSFPHLPLLKDPTCLTSSAWSSPDSSATNKAPSTISSDAKSADSIVSLPLQTNKAVDSSIHSSFKSNAMEAEYSALLHNKTWSLVPLPAHRRAIGCKWVFRIKENPDGSINKYKARLVAKGFSQEPGFDFKETFSPVVKPVTIRIILTLALSFKWDIQQIDINNAFLNGILQEEVYMSQPPGFGNGDKSLVCKLHKALYGLKQAPRAWYDRLAQALVSFGFHPSKCDPSLFVYSHQGVTMYVLVYVDDILLTGSSSPILHDLIAKLHSQFALKHMGRPDYFLGIEVRYLPSGNILLTQSKYIRDLLHRANMADAKGINTPMVSSLKLSKFGTDELPDPLEYRSIVGALQYVTLTRPDIAFCVNKVCQFLSRPLLSHWQAVKRILRYLLHTSSHGLLLQPSQAVSKFSIRAYSDSDWASDMDDRRSTSGCCVFFGPNLVSWSAKKQTLVARSSAEAEYRALAHTTSEIMWIQSLLMDLRIPIHTPALLCDNVSAVLIAHNPVLHARTKHLELDIHFVREKVVTKNLTIQHVPGTDQTADALTKPLPTSRFLALRDKLKVFDFHPPSA</sequence>
<keyword evidence="2" id="KW-1185">Reference proteome</keyword>
<evidence type="ECO:0000313" key="1">
    <source>
        <dbReference type="EMBL" id="CAJ2627778.1"/>
    </source>
</evidence>
<protein>
    <submittedName>
        <fullName evidence="1">Uncharacterized protein</fullName>
    </submittedName>
</protein>
<evidence type="ECO:0000313" key="2">
    <source>
        <dbReference type="Proteomes" id="UP001177021"/>
    </source>
</evidence>
<comment type="caution">
    <text evidence="1">The sequence shown here is derived from an EMBL/GenBank/DDBJ whole genome shotgun (WGS) entry which is preliminary data.</text>
</comment>
<gene>
    <name evidence="1" type="ORF">MILVUS5_LOCUS164</name>
</gene>
<name>A0ACB0I7B8_TRIPR</name>
<organism evidence="1 2">
    <name type="scientific">Trifolium pratense</name>
    <name type="common">Red clover</name>
    <dbReference type="NCBI Taxonomy" id="57577"/>
    <lineage>
        <taxon>Eukaryota</taxon>
        <taxon>Viridiplantae</taxon>
        <taxon>Streptophyta</taxon>
        <taxon>Embryophyta</taxon>
        <taxon>Tracheophyta</taxon>
        <taxon>Spermatophyta</taxon>
        <taxon>Magnoliopsida</taxon>
        <taxon>eudicotyledons</taxon>
        <taxon>Gunneridae</taxon>
        <taxon>Pentapetalae</taxon>
        <taxon>rosids</taxon>
        <taxon>fabids</taxon>
        <taxon>Fabales</taxon>
        <taxon>Fabaceae</taxon>
        <taxon>Papilionoideae</taxon>
        <taxon>50 kb inversion clade</taxon>
        <taxon>NPAAA clade</taxon>
        <taxon>Hologalegina</taxon>
        <taxon>IRL clade</taxon>
        <taxon>Trifolieae</taxon>
        <taxon>Trifolium</taxon>
    </lineage>
</organism>
<dbReference type="EMBL" id="CASHSV030000001">
    <property type="protein sequence ID" value="CAJ2627778.1"/>
    <property type="molecule type" value="Genomic_DNA"/>
</dbReference>
<dbReference type="Proteomes" id="UP001177021">
    <property type="component" value="Unassembled WGS sequence"/>
</dbReference>
<reference evidence="1" key="1">
    <citation type="submission" date="2023-10" db="EMBL/GenBank/DDBJ databases">
        <authorList>
            <person name="Rodriguez Cubillos JULIANA M."/>
            <person name="De Vega J."/>
        </authorList>
    </citation>
    <scope>NUCLEOTIDE SEQUENCE</scope>
</reference>
<accession>A0ACB0I7B8</accession>
<proteinExistence type="predicted"/>